<accession>A0A540N720</accession>
<proteinExistence type="predicted"/>
<dbReference type="Proteomes" id="UP000315295">
    <property type="component" value="Unassembled WGS sequence"/>
</dbReference>
<comment type="caution">
    <text evidence="2">The sequence shown here is derived from an EMBL/GenBank/DDBJ whole genome shotgun (WGS) entry which is preliminary data.</text>
</comment>
<organism evidence="2 3">
    <name type="scientific">Malus baccata</name>
    <name type="common">Siberian crab apple</name>
    <name type="synonym">Pyrus baccata</name>
    <dbReference type="NCBI Taxonomy" id="106549"/>
    <lineage>
        <taxon>Eukaryota</taxon>
        <taxon>Viridiplantae</taxon>
        <taxon>Streptophyta</taxon>
        <taxon>Embryophyta</taxon>
        <taxon>Tracheophyta</taxon>
        <taxon>Spermatophyta</taxon>
        <taxon>Magnoliopsida</taxon>
        <taxon>eudicotyledons</taxon>
        <taxon>Gunneridae</taxon>
        <taxon>Pentapetalae</taxon>
        <taxon>rosids</taxon>
        <taxon>fabids</taxon>
        <taxon>Rosales</taxon>
        <taxon>Rosaceae</taxon>
        <taxon>Amygdaloideae</taxon>
        <taxon>Maleae</taxon>
        <taxon>Malus</taxon>
    </lineage>
</organism>
<feature type="region of interest" description="Disordered" evidence="1">
    <location>
        <begin position="138"/>
        <end position="160"/>
    </location>
</feature>
<keyword evidence="3" id="KW-1185">Reference proteome</keyword>
<gene>
    <name evidence="2" type="ORF">C1H46_007492</name>
</gene>
<evidence type="ECO:0000256" key="1">
    <source>
        <dbReference type="SAM" id="MobiDB-lite"/>
    </source>
</evidence>
<sequence length="176" mass="18954">MDPGCRRRSSVLTDPTSAVGGLVWVRMMPLWIWMLSNRTRVGRTSGMGDLDMECSGIPISSPDFRDLQSNQETLVGRDRCVDPPPITSEPIIALNSHVGDVIETITLGVPLPSEHMVNVNGNETLNLADLHGPINCNPSEYGSDLPNGPPSPNSLDPFNLSPIIRQICSPPEGASS</sequence>
<dbReference type="EMBL" id="VIEB01000095">
    <property type="protein sequence ID" value="TQE06854.1"/>
    <property type="molecule type" value="Genomic_DNA"/>
</dbReference>
<protein>
    <submittedName>
        <fullName evidence="2">Uncharacterized protein</fullName>
    </submittedName>
</protein>
<evidence type="ECO:0000313" key="3">
    <source>
        <dbReference type="Proteomes" id="UP000315295"/>
    </source>
</evidence>
<evidence type="ECO:0000313" key="2">
    <source>
        <dbReference type="EMBL" id="TQE06854.1"/>
    </source>
</evidence>
<dbReference type="AlphaFoldDB" id="A0A540N720"/>
<name>A0A540N720_MALBA</name>
<reference evidence="2 3" key="1">
    <citation type="journal article" date="2019" name="G3 (Bethesda)">
        <title>Sequencing of a Wild Apple (Malus baccata) Genome Unravels the Differences Between Cultivated and Wild Apple Species Regarding Disease Resistance and Cold Tolerance.</title>
        <authorList>
            <person name="Chen X."/>
        </authorList>
    </citation>
    <scope>NUCLEOTIDE SEQUENCE [LARGE SCALE GENOMIC DNA]</scope>
    <source>
        <strain evidence="3">cv. Shandingzi</strain>
        <tissue evidence="2">Leaves</tissue>
    </source>
</reference>